<keyword evidence="2" id="KW-1185">Reference proteome</keyword>
<reference evidence="1 2" key="1">
    <citation type="submission" date="2023-10" db="EMBL/GenBank/DDBJ databases">
        <title>Description of Microbulbifer bruguierae sp. nov., isolated from the sediments of mangrove plant Bruguiera sexangula and comparative genomic analyses of the genus Microbulbifer.</title>
        <authorList>
            <person name="Long M."/>
        </authorList>
    </citation>
    <scope>NUCLEOTIDE SEQUENCE [LARGE SCALE GENOMIC DNA]</scope>
    <source>
        <strain evidence="1 2">SPO729</strain>
    </source>
</reference>
<evidence type="ECO:0000313" key="2">
    <source>
        <dbReference type="Proteomes" id="UP001302477"/>
    </source>
</evidence>
<gene>
    <name evidence="1" type="ORF">R5R33_02120</name>
</gene>
<dbReference type="RefSeq" id="WP_318954422.1">
    <property type="nucleotide sequence ID" value="NZ_CP137555.1"/>
</dbReference>
<dbReference type="Proteomes" id="UP001302477">
    <property type="component" value="Chromosome"/>
</dbReference>
<evidence type="ECO:0000313" key="1">
    <source>
        <dbReference type="EMBL" id="WOX05959.1"/>
    </source>
</evidence>
<dbReference type="EMBL" id="CP137555">
    <property type="protein sequence ID" value="WOX05959.1"/>
    <property type="molecule type" value="Genomic_DNA"/>
</dbReference>
<organism evidence="1 2">
    <name type="scientific">Microbulbifer pacificus</name>
    <dbReference type="NCBI Taxonomy" id="407164"/>
    <lineage>
        <taxon>Bacteria</taxon>
        <taxon>Pseudomonadati</taxon>
        <taxon>Pseudomonadota</taxon>
        <taxon>Gammaproteobacteria</taxon>
        <taxon>Cellvibrionales</taxon>
        <taxon>Microbulbiferaceae</taxon>
        <taxon>Microbulbifer</taxon>
    </lineage>
</organism>
<protein>
    <submittedName>
        <fullName evidence="1">Uncharacterized protein</fullName>
    </submittedName>
</protein>
<sequence length="185" mass="21080">MNISDYFARVLQAPLKNIQWSWGAENDHAVFLRSWIPEYDGRRVYVLGDRDDYGSPGYGERIQHIESIRSGKPGYVILLEPVDPTAEKWTIKRFEEKVYPITSFEQQADEWFALLAAGVDVAIANGFDPEAELKNLLKCKAAEVIEKAAKAWKLIAVNGNEAVFKHPTKLLRLIVNIDTGEYRRV</sequence>
<name>A0AAU0N2Z7_9GAMM</name>
<dbReference type="KEGG" id="mpaf:R5R33_02120"/>
<dbReference type="AlphaFoldDB" id="A0AAU0N2Z7"/>
<accession>A0AAU0N2Z7</accession>
<proteinExistence type="predicted"/>